<name>A0ABN4GSH9_CORUL</name>
<dbReference type="Proteomes" id="UP000036185">
    <property type="component" value="Chromosome"/>
</dbReference>
<evidence type="ECO:0000313" key="2">
    <source>
        <dbReference type="EMBL" id="AKN76618.1"/>
    </source>
</evidence>
<reference evidence="2 3" key="1">
    <citation type="journal article" date="2014" name="Int. J. Syst. Evol. Microbiol.">
        <title>Draft Genome Sequence of Corynebacterium ulcerans FRC58, Isolated from the Bronchitic Aspiration of a Patient in France.</title>
        <authorList>
            <person name="Silva Ado S."/>
            <person name="Barauna R.A."/>
            <person name="de Sa P.C."/>
            <person name="das Gracas D.A."/>
            <person name="Carneiro A.R."/>
            <person name="Thouvenin M."/>
            <person name="Azevedo V."/>
            <person name="Badell E."/>
            <person name="Guiso N."/>
            <person name="da Silva A.L."/>
            <person name="Ramos R.T."/>
        </authorList>
    </citation>
    <scope>NUCLEOTIDE SEQUENCE [LARGE SCALE GENOMIC DNA]</scope>
    <source>
        <strain evidence="2 3">FRC58</strain>
    </source>
</reference>
<evidence type="ECO:0000256" key="1">
    <source>
        <dbReference type="SAM" id="Phobius"/>
    </source>
</evidence>
<keyword evidence="3" id="KW-1185">Reference proteome</keyword>
<protein>
    <recommendedName>
        <fullName evidence="4">Transposase</fullName>
    </recommendedName>
</protein>
<evidence type="ECO:0000313" key="3">
    <source>
        <dbReference type="Proteomes" id="UP000036185"/>
    </source>
</evidence>
<accession>A0ABN4GSH9</accession>
<keyword evidence="1" id="KW-0472">Membrane</keyword>
<keyword evidence="1" id="KW-0812">Transmembrane</keyword>
<sequence>MQGRFCFADKRGKHQAVAPWVYVITITLFGVGESLILCM</sequence>
<dbReference type="EMBL" id="CP011913">
    <property type="protein sequence ID" value="AKN76618.1"/>
    <property type="molecule type" value="Genomic_DNA"/>
</dbReference>
<proteinExistence type="predicted"/>
<gene>
    <name evidence="2" type="ORF">CulFRC58_0764</name>
</gene>
<keyword evidence="1" id="KW-1133">Transmembrane helix</keyword>
<organism evidence="2 3">
    <name type="scientific">Corynebacterium ulcerans FRC58</name>
    <dbReference type="NCBI Taxonomy" id="1408268"/>
    <lineage>
        <taxon>Bacteria</taxon>
        <taxon>Bacillati</taxon>
        <taxon>Actinomycetota</taxon>
        <taxon>Actinomycetes</taxon>
        <taxon>Mycobacteriales</taxon>
        <taxon>Corynebacteriaceae</taxon>
        <taxon>Corynebacterium</taxon>
    </lineage>
</organism>
<evidence type="ECO:0008006" key="4">
    <source>
        <dbReference type="Google" id="ProtNLM"/>
    </source>
</evidence>
<feature type="transmembrane region" description="Helical" evidence="1">
    <location>
        <begin position="20"/>
        <end position="38"/>
    </location>
</feature>